<dbReference type="Pfam" id="PF00750">
    <property type="entry name" value="tRNA-synt_1d"/>
    <property type="match status" value="1"/>
</dbReference>
<dbReference type="InterPro" id="IPR001278">
    <property type="entry name" value="Arg-tRNA-ligase"/>
</dbReference>
<feature type="domain" description="Arginyl tRNA synthetase N-terminal" evidence="11">
    <location>
        <begin position="1"/>
        <end position="80"/>
    </location>
</feature>
<reference evidence="13" key="1">
    <citation type="journal article" date="2020" name="bioRxiv">
        <title>A rank-normalized archaeal taxonomy based on genome phylogeny resolves widespread incomplete and uneven classifications.</title>
        <authorList>
            <person name="Rinke C."/>
            <person name="Chuvochina M."/>
            <person name="Mussig A.J."/>
            <person name="Chaumeil P.-A."/>
            <person name="Waite D.W."/>
            <person name="Whitman W.B."/>
            <person name="Parks D.H."/>
            <person name="Hugenholtz P."/>
        </authorList>
    </citation>
    <scope>NUCLEOTIDE SEQUENCE [LARGE SCALE GENOMIC DNA]</scope>
</reference>
<evidence type="ECO:0000313" key="13">
    <source>
        <dbReference type="Proteomes" id="UP000565078"/>
    </source>
</evidence>
<dbReference type="SUPFAM" id="SSF47323">
    <property type="entry name" value="Anticodon-binding domain of a subclass of class I aminoacyl-tRNA synthetases"/>
    <property type="match status" value="1"/>
</dbReference>
<dbReference type="Gene3D" id="3.30.1360.70">
    <property type="entry name" value="Arginyl tRNA synthetase N-terminal domain"/>
    <property type="match status" value="1"/>
</dbReference>
<dbReference type="GO" id="GO:0004814">
    <property type="term" value="F:arginine-tRNA ligase activity"/>
    <property type="evidence" value="ECO:0007669"/>
    <property type="project" value="UniProtKB-UniRule"/>
</dbReference>
<dbReference type="CDD" id="cd07956">
    <property type="entry name" value="Anticodon_Ia_Arg"/>
    <property type="match status" value="1"/>
</dbReference>
<dbReference type="PANTHER" id="PTHR11956">
    <property type="entry name" value="ARGINYL-TRNA SYNTHETASE"/>
    <property type="match status" value="1"/>
</dbReference>
<evidence type="ECO:0000259" key="10">
    <source>
        <dbReference type="SMART" id="SM00836"/>
    </source>
</evidence>
<dbReference type="InterPro" id="IPR014729">
    <property type="entry name" value="Rossmann-like_a/b/a_fold"/>
</dbReference>
<evidence type="ECO:0000256" key="4">
    <source>
        <dbReference type="ARBA" id="ARBA00022840"/>
    </source>
</evidence>
<dbReference type="Pfam" id="PF03485">
    <property type="entry name" value="Arg_tRNA_synt_N"/>
    <property type="match status" value="1"/>
</dbReference>
<dbReference type="InterPro" id="IPR036695">
    <property type="entry name" value="Arg-tRNA-synth_N_sf"/>
</dbReference>
<dbReference type="PANTHER" id="PTHR11956:SF5">
    <property type="entry name" value="ARGININE--TRNA LIGASE, CYTOPLASMIC"/>
    <property type="match status" value="1"/>
</dbReference>
<dbReference type="AlphaFoldDB" id="A0A7J4IWX9"/>
<keyword evidence="4 8" id="KW-0067">ATP-binding</keyword>
<keyword evidence="8" id="KW-0963">Cytoplasm</keyword>
<dbReference type="GO" id="GO:0005524">
    <property type="term" value="F:ATP binding"/>
    <property type="evidence" value="ECO:0007669"/>
    <property type="project" value="UniProtKB-UniRule"/>
</dbReference>
<evidence type="ECO:0000256" key="8">
    <source>
        <dbReference type="HAMAP-Rule" id="MF_00123"/>
    </source>
</evidence>
<dbReference type="GO" id="GO:0006420">
    <property type="term" value="P:arginyl-tRNA aminoacylation"/>
    <property type="evidence" value="ECO:0007669"/>
    <property type="project" value="UniProtKB-UniRule"/>
</dbReference>
<proteinExistence type="inferred from homology"/>
<evidence type="ECO:0000256" key="1">
    <source>
        <dbReference type="ARBA" id="ARBA00005594"/>
    </source>
</evidence>
<dbReference type="Pfam" id="PF05746">
    <property type="entry name" value="DALR_1"/>
    <property type="match status" value="1"/>
</dbReference>
<dbReference type="EMBL" id="DUGC01000031">
    <property type="protein sequence ID" value="HIH09360.1"/>
    <property type="molecule type" value="Genomic_DNA"/>
</dbReference>
<name>A0A7J4IWX9_9ARCH</name>
<comment type="subcellular location">
    <subcellularLocation>
        <location evidence="8">Cytoplasm</location>
    </subcellularLocation>
</comment>
<evidence type="ECO:0000256" key="2">
    <source>
        <dbReference type="ARBA" id="ARBA00022598"/>
    </source>
</evidence>
<feature type="short sequence motif" description="'HIGH' region" evidence="8">
    <location>
        <begin position="126"/>
        <end position="136"/>
    </location>
</feature>
<comment type="caution">
    <text evidence="12">The sequence shown here is derived from an EMBL/GenBank/DDBJ whole genome shotgun (WGS) entry which is preliminary data.</text>
</comment>
<dbReference type="SUPFAM" id="SSF52374">
    <property type="entry name" value="Nucleotidylyl transferase"/>
    <property type="match status" value="1"/>
</dbReference>
<dbReference type="PRINTS" id="PR01038">
    <property type="entry name" value="TRNASYNTHARG"/>
</dbReference>
<evidence type="ECO:0000256" key="7">
    <source>
        <dbReference type="ARBA" id="ARBA00049339"/>
    </source>
</evidence>
<dbReference type="SMART" id="SM01016">
    <property type="entry name" value="Arg_tRNA_synt_N"/>
    <property type="match status" value="1"/>
</dbReference>
<evidence type="ECO:0000256" key="3">
    <source>
        <dbReference type="ARBA" id="ARBA00022741"/>
    </source>
</evidence>
<keyword evidence="5 8" id="KW-0648">Protein biosynthesis</keyword>
<dbReference type="HAMAP" id="MF_00123">
    <property type="entry name" value="Arg_tRNA_synth"/>
    <property type="match status" value="1"/>
</dbReference>
<sequence>MDFRKELVKAIAAAGIDEKTADALLQKPPSHEMGDYALPCFKLAAGKSPLEFAKELAEKIELPKPFKPAQAKGPYVNFFIGGAEYAGHVIGAILQEKEKYGMQGKAGGSAPSGKKAERIIVEYCQANPLKAFHIGHVRNICMGESIARLFEAQGKKVIRVDYGGDVGPHVSKTLYAYRNLPHGPEPKGLTEKEKWLGELYSAGAKAVKENPGLEGKMREMVVALEGGKDKQLVADWKHLREMSIQCFKRIFSELDVEFDRIILESEVEKEGIRTAKELYEQGIAIKDQGALLIDLTKHGLEKFLILKSDGAALYSSKDIALSKLKKKEFGAERSYNVVGAEQSFYFRQLTKTLELLNERKPEYCPTEHISYELVRLEGAKMSSREGNVITYAELFSTVFGKALFETQKRHEGWDKKRIEGAAKSITLAAIKFGMVASDRNKVITFNWEKAGSLEGETGPFVQYSHARATSILSRAGKFKMPQEVKLGEEKERQLVTLLESYPAQVREAMHSYSPHKIAHYLLSLASAFNSFYQELQVLQAPSPVRESRLALVKASTIVLQNGLKTLNIDAPSEM</sequence>
<dbReference type="GO" id="GO:0005737">
    <property type="term" value="C:cytoplasm"/>
    <property type="evidence" value="ECO:0007669"/>
    <property type="project" value="UniProtKB-SubCell"/>
</dbReference>
<dbReference type="Proteomes" id="UP000565078">
    <property type="component" value="Unassembled WGS sequence"/>
</dbReference>
<dbReference type="NCBIfam" id="TIGR00456">
    <property type="entry name" value="argS"/>
    <property type="match status" value="1"/>
</dbReference>
<protein>
    <recommendedName>
        <fullName evidence="8">Arginine--tRNA ligase</fullName>
        <ecNumber evidence="8">6.1.1.19</ecNumber>
    </recommendedName>
    <alternativeName>
        <fullName evidence="8">Arginyl-tRNA synthetase</fullName>
        <shortName evidence="8">ArgRS</shortName>
    </alternativeName>
</protein>
<evidence type="ECO:0000256" key="5">
    <source>
        <dbReference type="ARBA" id="ARBA00022917"/>
    </source>
</evidence>
<dbReference type="InterPro" id="IPR009080">
    <property type="entry name" value="tRNAsynth_Ia_anticodon-bd"/>
</dbReference>
<dbReference type="SUPFAM" id="SSF55190">
    <property type="entry name" value="Arginyl-tRNA synthetase (ArgRS), N-terminal 'additional' domain"/>
    <property type="match status" value="1"/>
</dbReference>
<dbReference type="Gene3D" id="3.40.50.620">
    <property type="entry name" value="HUPs"/>
    <property type="match status" value="1"/>
</dbReference>
<keyword evidence="2 8" id="KW-0436">Ligase</keyword>
<dbReference type="InterPro" id="IPR005148">
    <property type="entry name" value="Arg-tRNA-synth_N"/>
</dbReference>
<dbReference type="Gene3D" id="1.10.730.10">
    <property type="entry name" value="Isoleucyl-tRNA Synthetase, Domain 1"/>
    <property type="match status" value="1"/>
</dbReference>
<keyword evidence="6 8" id="KW-0030">Aminoacyl-tRNA synthetase</keyword>
<dbReference type="InterPro" id="IPR035684">
    <property type="entry name" value="ArgRS_core"/>
</dbReference>
<evidence type="ECO:0000259" key="11">
    <source>
        <dbReference type="SMART" id="SM01016"/>
    </source>
</evidence>
<comment type="similarity">
    <text evidence="1 8 9">Belongs to the class-I aminoacyl-tRNA synthetase family.</text>
</comment>
<accession>A0A7J4IWX9</accession>
<comment type="catalytic activity">
    <reaction evidence="7 8">
        <text>tRNA(Arg) + L-arginine + ATP = L-arginyl-tRNA(Arg) + AMP + diphosphate</text>
        <dbReference type="Rhea" id="RHEA:20301"/>
        <dbReference type="Rhea" id="RHEA-COMP:9658"/>
        <dbReference type="Rhea" id="RHEA-COMP:9673"/>
        <dbReference type="ChEBI" id="CHEBI:30616"/>
        <dbReference type="ChEBI" id="CHEBI:32682"/>
        <dbReference type="ChEBI" id="CHEBI:33019"/>
        <dbReference type="ChEBI" id="CHEBI:78442"/>
        <dbReference type="ChEBI" id="CHEBI:78513"/>
        <dbReference type="ChEBI" id="CHEBI:456215"/>
        <dbReference type="EC" id="6.1.1.19"/>
    </reaction>
</comment>
<organism evidence="12 13">
    <name type="scientific">Candidatus Iainarchaeum sp</name>
    <dbReference type="NCBI Taxonomy" id="3101447"/>
    <lineage>
        <taxon>Archaea</taxon>
        <taxon>Candidatus Iainarchaeota</taxon>
        <taxon>Candidatus Iainarchaeia</taxon>
        <taxon>Candidatus Iainarchaeales</taxon>
        <taxon>Candidatus Iainarchaeaceae</taxon>
        <taxon>Candidatus Iainarchaeum</taxon>
    </lineage>
</organism>
<gene>
    <name evidence="8 12" type="primary">argS</name>
    <name evidence="12" type="ORF">HA254_01695</name>
</gene>
<dbReference type="InterPro" id="IPR008909">
    <property type="entry name" value="DALR_anticod-bd"/>
</dbReference>
<evidence type="ECO:0000313" key="12">
    <source>
        <dbReference type="EMBL" id="HIH09360.1"/>
    </source>
</evidence>
<dbReference type="SMART" id="SM00836">
    <property type="entry name" value="DALR_1"/>
    <property type="match status" value="1"/>
</dbReference>
<evidence type="ECO:0000256" key="6">
    <source>
        <dbReference type="ARBA" id="ARBA00023146"/>
    </source>
</evidence>
<dbReference type="FunFam" id="1.10.730.10:FF:000006">
    <property type="entry name" value="Arginyl-tRNA synthetase 2, mitochondrial"/>
    <property type="match status" value="1"/>
</dbReference>
<dbReference type="EC" id="6.1.1.19" evidence="8"/>
<evidence type="ECO:0000256" key="9">
    <source>
        <dbReference type="RuleBase" id="RU363038"/>
    </source>
</evidence>
<feature type="domain" description="DALR anticodon binding" evidence="10">
    <location>
        <begin position="461"/>
        <end position="574"/>
    </location>
</feature>
<keyword evidence="3 8" id="KW-0547">Nucleotide-binding</keyword>